<dbReference type="InterPro" id="IPR002177">
    <property type="entry name" value="DPS_DNA-bd"/>
</dbReference>
<proteinExistence type="inferred from homology"/>
<dbReference type="GO" id="GO:0008199">
    <property type="term" value="F:ferric iron binding"/>
    <property type="evidence" value="ECO:0007669"/>
    <property type="project" value="InterPro"/>
</dbReference>
<dbReference type="Gene3D" id="1.20.1260.10">
    <property type="match status" value="1"/>
</dbReference>
<feature type="domain" description="Ferritin/DPS" evidence="3">
    <location>
        <begin position="7"/>
        <end position="147"/>
    </location>
</feature>
<dbReference type="PRINTS" id="PR01346">
    <property type="entry name" value="HELNAPAPROT"/>
</dbReference>
<evidence type="ECO:0000313" key="4">
    <source>
        <dbReference type="EMBL" id="BBM83784.1"/>
    </source>
</evidence>
<evidence type="ECO:0000256" key="2">
    <source>
        <dbReference type="RuleBase" id="RU003875"/>
    </source>
</evidence>
<dbReference type="KEGG" id="uam:UABAM_02139"/>
<organism evidence="4 5">
    <name type="scientific">Uabimicrobium amorphum</name>
    <dbReference type="NCBI Taxonomy" id="2596890"/>
    <lineage>
        <taxon>Bacteria</taxon>
        <taxon>Pseudomonadati</taxon>
        <taxon>Planctomycetota</taxon>
        <taxon>Candidatus Uabimicrobiia</taxon>
        <taxon>Candidatus Uabimicrobiales</taxon>
        <taxon>Candidatus Uabimicrobiaceae</taxon>
        <taxon>Candidatus Uabimicrobium</taxon>
    </lineage>
</organism>
<dbReference type="CDD" id="cd01043">
    <property type="entry name" value="DPS"/>
    <property type="match status" value="1"/>
</dbReference>
<name>A0A5S9IL94_UABAM</name>
<dbReference type="SUPFAM" id="SSF47240">
    <property type="entry name" value="Ferritin-like"/>
    <property type="match status" value="1"/>
</dbReference>
<reference evidence="4 5" key="1">
    <citation type="submission" date="2019-08" db="EMBL/GenBank/DDBJ databases">
        <title>Complete genome sequence of Candidatus Uab amorphum.</title>
        <authorList>
            <person name="Shiratori T."/>
            <person name="Suzuki S."/>
            <person name="Kakizawa Y."/>
            <person name="Ishida K."/>
        </authorList>
    </citation>
    <scope>NUCLEOTIDE SEQUENCE [LARGE SCALE GENOMIC DNA]</scope>
    <source>
        <strain evidence="4 5">SRT547</strain>
    </source>
</reference>
<protein>
    <submittedName>
        <fullName evidence="4">General stress protein 20U</fullName>
    </submittedName>
</protein>
<dbReference type="PIRSF" id="PIRSF005900">
    <property type="entry name" value="Dps"/>
    <property type="match status" value="1"/>
</dbReference>
<dbReference type="InterPro" id="IPR009078">
    <property type="entry name" value="Ferritin-like_SF"/>
</dbReference>
<evidence type="ECO:0000259" key="3">
    <source>
        <dbReference type="Pfam" id="PF00210"/>
    </source>
</evidence>
<dbReference type="RefSeq" id="WP_173013240.1">
    <property type="nucleotide sequence ID" value="NZ_AP019860.1"/>
</dbReference>
<keyword evidence="5" id="KW-1185">Reference proteome</keyword>
<accession>A0A5S9IL94</accession>
<dbReference type="PANTHER" id="PTHR42932">
    <property type="entry name" value="GENERAL STRESS PROTEIN 20U"/>
    <property type="match status" value="1"/>
</dbReference>
<dbReference type="EMBL" id="AP019860">
    <property type="protein sequence ID" value="BBM83784.1"/>
    <property type="molecule type" value="Genomic_DNA"/>
</dbReference>
<dbReference type="InterPro" id="IPR012347">
    <property type="entry name" value="Ferritin-like"/>
</dbReference>
<gene>
    <name evidence="4" type="ORF">UABAM_02139</name>
</gene>
<dbReference type="InterPro" id="IPR008331">
    <property type="entry name" value="Ferritin_DPS_dom"/>
</dbReference>
<comment type="similarity">
    <text evidence="1 2">Belongs to the Dps family.</text>
</comment>
<evidence type="ECO:0000256" key="1">
    <source>
        <dbReference type="ARBA" id="ARBA00009497"/>
    </source>
</evidence>
<sequence>MNNAKLIKQLNDLLADSTVYYQKLRSCHWLVQGKQFFRLHEVFQEMYSKWEVYIDEIAERILMIEGVPLNTLKSMMEVSSIEEYRGFESSTEMVGEITKDLQYIVESINEIITEAEKISDRGTANLLDSINDAQQKRIWMLRAWLKEAPVAVS</sequence>
<evidence type="ECO:0000313" key="5">
    <source>
        <dbReference type="Proteomes" id="UP000326354"/>
    </source>
</evidence>
<dbReference type="PANTHER" id="PTHR42932:SF1">
    <property type="entry name" value="GENERAL STRESS PROTEIN 20U"/>
    <property type="match status" value="1"/>
</dbReference>
<dbReference type="Pfam" id="PF00210">
    <property type="entry name" value="Ferritin"/>
    <property type="match status" value="1"/>
</dbReference>
<dbReference type="AlphaFoldDB" id="A0A5S9IL94"/>
<dbReference type="Proteomes" id="UP000326354">
    <property type="component" value="Chromosome"/>
</dbReference>